<evidence type="ECO:0000256" key="5">
    <source>
        <dbReference type="SAM" id="SignalP"/>
    </source>
</evidence>
<dbReference type="Proteomes" id="UP000053750">
    <property type="component" value="Unassembled WGS sequence"/>
</dbReference>
<feature type="chain" id="PRO_5040825835" evidence="5">
    <location>
        <begin position="24"/>
        <end position="454"/>
    </location>
</feature>
<dbReference type="GO" id="GO:0042956">
    <property type="term" value="P:maltodextrin transmembrane transport"/>
    <property type="evidence" value="ECO:0007669"/>
    <property type="project" value="TreeGrafter"/>
</dbReference>
<dbReference type="RefSeq" id="WP_051587680.1">
    <property type="nucleotide sequence ID" value="NZ_KK082146.1"/>
</dbReference>
<dbReference type="GO" id="GO:1901982">
    <property type="term" value="F:maltose binding"/>
    <property type="evidence" value="ECO:0007669"/>
    <property type="project" value="TreeGrafter"/>
</dbReference>
<sequence length="454" mass="49502">MKGIKKGAFLLAIFTLILSVALAGCGGNGNNSSGGDENQAAGGNAEISSNTADTGNAGGSGEKATITVWHAMTELTGEAMDAVVKAFEEKYPNIKVNSVYIAQQGEGKNEKLLAAIAGGNAPDVAYFDRFEVATWAAQGSLTDISGYAEASGVNADNFYPFAWEEANYEGKLYAMPTTTDARLVYYNKDHFKAAGLDPENPPSTIQELEEAAGKLTIKDGKRFKQIGFIPWYNQGWFYGWGWSFGGEFMDVEGNVTANDPKNVEALTWIANYAKKYNIEDIASFTDSQGTTTMDPFFTGQLSMQVSGPWTVPQAEKFNPDLNYGVFPMPTPTGDNYTTWSGGWATVMPKGSKNPEAAWEFMKFFSGEEGQEIFSKISGDFSINDRVNEKLGYKEHPIFKEFIKVLPVSHARPVMTQGSLYWNELANAVDLATRGEDPKALLDKVNENVTKALNQ</sequence>
<dbReference type="PANTHER" id="PTHR30061">
    <property type="entry name" value="MALTOSE-BINDING PERIPLASMIC PROTEIN"/>
    <property type="match status" value="1"/>
</dbReference>
<dbReference type="PANTHER" id="PTHR30061:SF50">
    <property type="entry name" value="MALTOSE_MALTODEXTRIN-BINDING PERIPLASMIC PROTEIN"/>
    <property type="match status" value="1"/>
</dbReference>
<evidence type="ECO:0000313" key="7">
    <source>
        <dbReference type="Proteomes" id="UP000053750"/>
    </source>
</evidence>
<dbReference type="Pfam" id="PF01547">
    <property type="entry name" value="SBP_bac_1"/>
    <property type="match status" value="1"/>
</dbReference>
<dbReference type="InterPro" id="IPR006059">
    <property type="entry name" value="SBP"/>
</dbReference>
<dbReference type="CDD" id="cd14748">
    <property type="entry name" value="PBP2_UgpB"/>
    <property type="match status" value="1"/>
</dbReference>
<dbReference type="Gene3D" id="3.40.190.10">
    <property type="entry name" value="Periplasmic binding protein-like II"/>
    <property type="match status" value="2"/>
</dbReference>
<protein>
    <submittedName>
        <fullName evidence="6">ABC transporter substrate-binding protein</fullName>
    </submittedName>
</protein>
<dbReference type="PROSITE" id="PS51257">
    <property type="entry name" value="PROKAR_LIPOPROTEIN"/>
    <property type="match status" value="1"/>
</dbReference>
<evidence type="ECO:0000313" key="6">
    <source>
        <dbReference type="EMBL" id="EXX88043.1"/>
    </source>
</evidence>
<evidence type="ECO:0000256" key="1">
    <source>
        <dbReference type="ARBA" id="ARBA00008520"/>
    </source>
</evidence>
<keyword evidence="3 5" id="KW-0732">Signal</keyword>
<keyword evidence="2" id="KW-0813">Transport</keyword>
<gene>
    <name evidence="6" type="ORF">BG53_02625</name>
</gene>
<dbReference type="SUPFAM" id="SSF53850">
    <property type="entry name" value="Periplasmic binding protein-like II"/>
    <property type="match status" value="1"/>
</dbReference>
<feature type="signal peptide" evidence="5">
    <location>
        <begin position="1"/>
        <end position="23"/>
    </location>
</feature>
<evidence type="ECO:0000256" key="2">
    <source>
        <dbReference type="ARBA" id="ARBA00022448"/>
    </source>
</evidence>
<evidence type="ECO:0000256" key="4">
    <source>
        <dbReference type="SAM" id="MobiDB-lite"/>
    </source>
</evidence>
<proteinExistence type="inferred from homology"/>
<dbReference type="EMBL" id="JFHU01000136">
    <property type="protein sequence ID" value="EXX88043.1"/>
    <property type="molecule type" value="Genomic_DNA"/>
</dbReference>
<comment type="caution">
    <text evidence="6">The sequence shown here is derived from an EMBL/GenBank/DDBJ whole genome shotgun (WGS) entry which is preliminary data.</text>
</comment>
<organism evidence="6 7">
    <name type="scientific">Paenibacillus darwinianus</name>
    <dbReference type="NCBI Taxonomy" id="1380763"/>
    <lineage>
        <taxon>Bacteria</taxon>
        <taxon>Bacillati</taxon>
        <taxon>Bacillota</taxon>
        <taxon>Bacilli</taxon>
        <taxon>Bacillales</taxon>
        <taxon>Paenibacillaceae</taxon>
        <taxon>Paenibacillus</taxon>
    </lineage>
</organism>
<dbReference type="AlphaFoldDB" id="A0A9W5S1H6"/>
<dbReference type="OrthoDB" id="9769685at2"/>
<comment type="similarity">
    <text evidence="1">Belongs to the bacterial solute-binding protein 1 family.</text>
</comment>
<accession>A0A9W5S1H6</accession>
<reference evidence="6 7" key="1">
    <citation type="submission" date="2014-02" db="EMBL/GenBank/DDBJ databases">
        <title>Genome sequence of Paenibacillus darwinianus reveals adaptive mechanisms for survival in Antarctic soils.</title>
        <authorList>
            <person name="Dsouza M."/>
            <person name="Taylor M.W."/>
            <person name="Turner S.J."/>
            <person name="Aislabie J."/>
        </authorList>
    </citation>
    <scope>NUCLEOTIDE SEQUENCE [LARGE SCALE GENOMIC DNA]</scope>
    <source>
        <strain evidence="6 7">CE1</strain>
    </source>
</reference>
<name>A0A9W5S1H6_9BACL</name>
<evidence type="ECO:0000256" key="3">
    <source>
        <dbReference type="ARBA" id="ARBA00022729"/>
    </source>
</evidence>
<keyword evidence="7" id="KW-1185">Reference proteome</keyword>
<feature type="region of interest" description="Disordered" evidence="4">
    <location>
        <begin position="32"/>
        <end position="61"/>
    </location>
</feature>
<dbReference type="GO" id="GO:0055052">
    <property type="term" value="C:ATP-binding cassette (ABC) transporter complex, substrate-binding subunit-containing"/>
    <property type="evidence" value="ECO:0007669"/>
    <property type="project" value="TreeGrafter"/>
</dbReference>
<dbReference type="GO" id="GO:0015768">
    <property type="term" value="P:maltose transport"/>
    <property type="evidence" value="ECO:0007669"/>
    <property type="project" value="TreeGrafter"/>
</dbReference>